<keyword evidence="2 7" id="KW-1003">Cell membrane</keyword>
<keyword evidence="6 7" id="KW-0472">Membrane</keyword>
<dbReference type="HAMAP" id="MF_00672">
    <property type="entry name" value="UPF0761"/>
    <property type="match status" value="1"/>
</dbReference>
<dbReference type="NCBIfam" id="TIGR00765">
    <property type="entry name" value="yihY_not_rbn"/>
    <property type="match status" value="1"/>
</dbReference>
<organism evidence="9 10">
    <name type="scientific">Pseudidiomarina maritima</name>
    <dbReference type="NCBI Taxonomy" id="519453"/>
    <lineage>
        <taxon>Bacteria</taxon>
        <taxon>Pseudomonadati</taxon>
        <taxon>Pseudomonadota</taxon>
        <taxon>Gammaproteobacteria</taxon>
        <taxon>Alteromonadales</taxon>
        <taxon>Idiomarinaceae</taxon>
        <taxon>Pseudidiomarina</taxon>
    </lineage>
</organism>
<sequence>MPKVAEKESRMSETTPEQTALEQWQERGRKAWRFLKYFSKRCLDDRVTIVAGHLTFVSMLALVPLLVVMFSVFSAFPMFEQLKEELEKLLFANLLPTSGEVISEYLNQFVSNVSKMTTVGVIFVIVVAVNLISTIDATMNRIWRNHKRRRMVVALAVYWMILTLGPILMGSGMAVTSYVISLTAAAEVYVSGVRTTLLSLVPIVTSLVAFMLLYIMMPNRIVRARHAFWGALLAAILFELSKSGFAAYITAFPSYQAIYGALAAIPILLLWIFVSWNIVLVGAELTASIEEFFQPPKTDSENEPEGSE</sequence>
<keyword evidence="3" id="KW-0997">Cell inner membrane</keyword>
<evidence type="ECO:0000256" key="1">
    <source>
        <dbReference type="ARBA" id="ARBA00004651"/>
    </source>
</evidence>
<dbReference type="EMBL" id="FOYU01000002">
    <property type="protein sequence ID" value="SFR50907.1"/>
    <property type="molecule type" value="Genomic_DNA"/>
</dbReference>
<feature type="transmembrane region" description="Helical" evidence="7">
    <location>
        <begin position="151"/>
        <end position="175"/>
    </location>
</feature>
<evidence type="ECO:0000256" key="6">
    <source>
        <dbReference type="ARBA" id="ARBA00023136"/>
    </source>
</evidence>
<evidence type="ECO:0000313" key="10">
    <source>
        <dbReference type="Proteomes" id="UP000199424"/>
    </source>
</evidence>
<evidence type="ECO:0000256" key="7">
    <source>
        <dbReference type="HAMAP-Rule" id="MF_00672"/>
    </source>
</evidence>
<protein>
    <recommendedName>
        <fullName evidence="7">UPF0761 membrane protein SAMN04488070_1618</fullName>
    </recommendedName>
</protein>
<reference evidence="10" key="1">
    <citation type="submission" date="2016-10" db="EMBL/GenBank/DDBJ databases">
        <authorList>
            <person name="Varghese N."/>
            <person name="Submissions S."/>
        </authorList>
    </citation>
    <scope>NUCLEOTIDE SEQUENCE [LARGE SCALE GENOMIC DNA]</scope>
    <source>
        <strain evidence="10">CGMCC 1.7285</strain>
    </source>
</reference>
<evidence type="ECO:0000256" key="5">
    <source>
        <dbReference type="ARBA" id="ARBA00022989"/>
    </source>
</evidence>
<dbReference type="InterPro" id="IPR017039">
    <property type="entry name" value="Virul_fac_BrkB"/>
</dbReference>
<keyword evidence="4 7" id="KW-0812">Transmembrane</keyword>
<evidence type="ECO:0000256" key="4">
    <source>
        <dbReference type="ARBA" id="ARBA00022692"/>
    </source>
</evidence>
<dbReference type="NCBIfam" id="NF002457">
    <property type="entry name" value="PRK01637.1"/>
    <property type="match status" value="1"/>
</dbReference>
<dbReference type="PIRSF" id="PIRSF035875">
    <property type="entry name" value="RNase_BN"/>
    <property type="match status" value="1"/>
</dbReference>
<evidence type="ECO:0000256" key="3">
    <source>
        <dbReference type="ARBA" id="ARBA00022519"/>
    </source>
</evidence>
<feature type="compositionally biased region" description="Basic and acidic residues" evidence="8">
    <location>
        <begin position="1"/>
        <end position="11"/>
    </location>
</feature>
<feature type="transmembrane region" description="Helical" evidence="7">
    <location>
        <begin position="257"/>
        <end position="279"/>
    </location>
</feature>
<evidence type="ECO:0000313" key="9">
    <source>
        <dbReference type="EMBL" id="SFR50907.1"/>
    </source>
</evidence>
<dbReference type="GO" id="GO:0005886">
    <property type="term" value="C:plasma membrane"/>
    <property type="evidence" value="ECO:0007669"/>
    <property type="project" value="UniProtKB-SubCell"/>
</dbReference>
<dbReference type="PANTHER" id="PTHR30213">
    <property type="entry name" value="INNER MEMBRANE PROTEIN YHJD"/>
    <property type="match status" value="1"/>
</dbReference>
<comment type="subcellular location">
    <subcellularLocation>
        <location evidence="1 7">Cell membrane</location>
        <topology evidence="1 7">Multi-pass membrane protein</topology>
    </subcellularLocation>
</comment>
<comment type="similarity">
    <text evidence="7">Belongs to the UPF0761 family.</text>
</comment>
<feature type="transmembrane region" description="Helical" evidence="7">
    <location>
        <begin position="195"/>
        <end position="215"/>
    </location>
</feature>
<evidence type="ECO:0000256" key="2">
    <source>
        <dbReference type="ARBA" id="ARBA00022475"/>
    </source>
</evidence>
<feature type="transmembrane region" description="Helical" evidence="7">
    <location>
        <begin position="119"/>
        <end position="139"/>
    </location>
</feature>
<feature type="transmembrane region" description="Helical" evidence="7">
    <location>
        <begin position="227"/>
        <end position="251"/>
    </location>
</feature>
<dbReference type="Pfam" id="PF03631">
    <property type="entry name" value="Virul_fac_BrkB"/>
    <property type="match status" value="1"/>
</dbReference>
<evidence type="ECO:0000256" key="8">
    <source>
        <dbReference type="SAM" id="MobiDB-lite"/>
    </source>
</evidence>
<dbReference type="Proteomes" id="UP000199424">
    <property type="component" value="Unassembled WGS sequence"/>
</dbReference>
<dbReference type="AlphaFoldDB" id="A0A1I6H9B9"/>
<dbReference type="InterPro" id="IPR023679">
    <property type="entry name" value="UPF0761_bac"/>
</dbReference>
<feature type="region of interest" description="Disordered" evidence="8">
    <location>
        <begin position="1"/>
        <end position="20"/>
    </location>
</feature>
<name>A0A1I6H9B9_9GAMM</name>
<feature type="transmembrane region" description="Helical" evidence="7">
    <location>
        <begin position="47"/>
        <end position="76"/>
    </location>
</feature>
<dbReference type="PANTHER" id="PTHR30213:SF0">
    <property type="entry name" value="UPF0761 MEMBRANE PROTEIN YIHY"/>
    <property type="match status" value="1"/>
</dbReference>
<keyword evidence="10" id="KW-1185">Reference proteome</keyword>
<accession>A0A1I6H9B9</accession>
<keyword evidence="5 7" id="KW-1133">Transmembrane helix</keyword>
<gene>
    <name evidence="9" type="ORF">SAMN04488070_1618</name>
</gene>
<proteinExistence type="inferred from homology"/>